<dbReference type="OrthoDB" id="2441380at2759"/>
<gene>
    <name evidence="2" type="ORF">AAL_08031</name>
</gene>
<organism evidence="2 3">
    <name type="scientific">Moelleriella libera RCEF 2490</name>
    <dbReference type="NCBI Taxonomy" id="1081109"/>
    <lineage>
        <taxon>Eukaryota</taxon>
        <taxon>Fungi</taxon>
        <taxon>Dikarya</taxon>
        <taxon>Ascomycota</taxon>
        <taxon>Pezizomycotina</taxon>
        <taxon>Sordariomycetes</taxon>
        <taxon>Hypocreomycetidae</taxon>
        <taxon>Hypocreales</taxon>
        <taxon>Clavicipitaceae</taxon>
        <taxon>Moelleriella</taxon>
    </lineage>
</organism>
<dbReference type="SMART" id="SM01111">
    <property type="entry name" value="CVNH"/>
    <property type="match status" value="1"/>
</dbReference>
<dbReference type="AlphaFoldDB" id="A0A162I4F0"/>
<dbReference type="Gene3D" id="2.30.60.10">
    <property type="entry name" value="Cyanovirin-N"/>
    <property type="match status" value="1"/>
</dbReference>
<dbReference type="PANTHER" id="PTHR42076:SF1">
    <property type="entry name" value="CYANOVIRIN-N DOMAIN-CONTAINING PROTEIN"/>
    <property type="match status" value="1"/>
</dbReference>
<dbReference type="SUPFAM" id="SSF51322">
    <property type="entry name" value="Cyanovirin-N"/>
    <property type="match status" value="1"/>
</dbReference>
<reference evidence="2 3" key="1">
    <citation type="journal article" date="2016" name="Genome Biol. Evol.">
        <title>Divergent and convergent evolution of fungal pathogenicity.</title>
        <authorList>
            <person name="Shang Y."/>
            <person name="Xiao G."/>
            <person name="Zheng P."/>
            <person name="Cen K."/>
            <person name="Zhan S."/>
            <person name="Wang C."/>
        </authorList>
    </citation>
    <scope>NUCLEOTIDE SEQUENCE [LARGE SCALE GENOMIC DNA]</scope>
    <source>
        <strain evidence="2 3">RCEF 2490</strain>
    </source>
</reference>
<dbReference type="InterPro" id="IPR011058">
    <property type="entry name" value="Cyanovirin-N"/>
</dbReference>
<accession>A0A162I4F0</accession>
<protein>
    <submittedName>
        <fullName evidence="2">Cyanovirin-N</fullName>
    </submittedName>
</protein>
<keyword evidence="3" id="KW-1185">Reference proteome</keyword>
<evidence type="ECO:0000313" key="3">
    <source>
        <dbReference type="Proteomes" id="UP000078544"/>
    </source>
</evidence>
<name>A0A162I4F0_9HYPO</name>
<dbReference type="PANTHER" id="PTHR42076">
    <property type="entry name" value="CYANOVIRIN-N HOMOLOG"/>
    <property type="match status" value="1"/>
</dbReference>
<sequence length="103" mass="11382">MSFAQTSTEYWLEDGHILHAYCQNADGDSVQSQIDLNGFIGNSDGWFEWGGVDFTETAENIQLEGSRLTAELYTVEGGTRERQGIELNDRIGNDNGQLSYIGG</sequence>
<comment type="caution">
    <text evidence="2">The sequence shown here is derived from an EMBL/GenBank/DDBJ whole genome shotgun (WGS) entry which is preliminary data.</text>
</comment>
<evidence type="ECO:0000259" key="1">
    <source>
        <dbReference type="SMART" id="SM01111"/>
    </source>
</evidence>
<dbReference type="STRING" id="1081109.A0A162I4F0"/>
<proteinExistence type="predicted"/>
<evidence type="ECO:0000313" key="2">
    <source>
        <dbReference type="EMBL" id="KZZ88473.1"/>
    </source>
</evidence>
<dbReference type="Proteomes" id="UP000078544">
    <property type="component" value="Unassembled WGS sequence"/>
</dbReference>
<dbReference type="Pfam" id="PF08881">
    <property type="entry name" value="CVNH"/>
    <property type="match status" value="1"/>
</dbReference>
<dbReference type="InterPro" id="IPR036673">
    <property type="entry name" value="Cyanovirin-N_sf"/>
</dbReference>
<dbReference type="EMBL" id="AZGY01000029">
    <property type="protein sequence ID" value="KZZ88473.1"/>
    <property type="molecule type" value="Genomic_DNA"/>
</dbReference>
<feature type="domain" description="Cyanovirin-N" evidence="1">
    <location>
        <begin position="2"/>
        <end position="100"/>
    </location>
</feature>